<feature type="binding site" evidence="7">
    <location>
        <position position="112"/>
    </location>
    <ligand>
        <name>(2S)-2-hydroxy-3-oxobutyl phosphate</name>
        <dbReference type="ChEBI" id="CHEBI:58830"/>
    </ligand>
</feature>
<dbReference type="InterPro" id="IPR034964">
    <property type="entry name" value="LS"/>
</dbReference>
<evidence type="ECO:0000256" key="3">
    <source>
        <dbReference type="ARBA" id="ARBA00012664"/>
    </source>
</evidence>
<dbReference type="InterPro" id="IPR036467">
    <property type="entry name" value="LS/RS_sf"/>
</dbReference>
<reference evidence="8" key="1">
    <citation type="submission" date="2022-05" db="EMBL/GenBank/DDBJ databases">
        <authorList>
            <person name="Jo J.-H."/>
            <person name="Im W.-T."/>
        </authorList>
    </citation>
    <scope>NUCLEOTIDE SEQUENCE</scope>
    <source>
        <strain evidence="8">RB56-2</strain>
    </source>
</reference>
<dbReference type="PANTHER" id="PTHR21058:SF0">
    <property type="entry name" value="6,7-DIMETHYL-8-RIBITYLLUMAZINE SYNTHASE"/>
    <property type="match status" value="1"/>
</dbReference>
<dbReference type="EC" id="2.5.1.78" evidence="3 7"/>
<dbReference type="Proteomes" id="UP001165383">
    <property type="component" value="Unassembled WGS sequence"/>
</dbReference>
<dbReference type="Gene3D" id="3.40.50.960">
    <property type="entry name" value="Lumazine/riboflavin synthase"/>
    <property type="match status" value="1"/>
</dbReference>
<evidence type="ECO:0000313" key="9">
    <source>
        <dbReference type="Proteomes" id="UP001165383"/>
    </source>
</evidence>
<evidence type="ECO:0000256" key="1">
    <source>
        <dbReference type="ARBA" id="ARBA00004917"/>
    </source>
</evidence>
<evidence type="ECO:0000256" key="7">
    <source>
        <dbReference type="HAMAP-Rule" id="MF_00178"/>
    </source>
</evidence>
<feature type="binding site" evidence="7">
    <location>
        <begin position="42"/>
        <end position="44"/>
    </location>
    <ligand>
        <name>5-amino-6-(D-ribitylamino)uracil</name>
        <dbReference type="ChEBI" id="CHEBI:15934"/>
    </ligand>
</feature>
<dbReference type="SUPFAM" id="SSF52121">
    <property type="entry name" value="Lumazine synthase"/>
    <property type="match status" value="1"/>
</dbReference>
<keyword evidence="5 7" id="KW-0808">Transferase</keyword>
<comment type="caution">
    <text evidence="8">The sequence shown here is derived from an EMBL/GenBank/DDBJ whole genome shotgun (WGS) entry which is preliminary data.</text>
</comment>
<evidence type="ECO:0000256" key="6">
    <source>
        <dbReference type="ARBA" id="ARBA00048785"/>
    </source>
</evidence>
<dbReference type="Pfam" id="PF00885">
    <property type="entry name" value="DMRL_synthase"/>
    <property type="match status" value="1"/>
</dbReference>
<evidence type="ECO:0000313" key="8">
    <source>
        <dbReference type="EMBL" id="MCL6741532.1"/>
    </source>
</evidence>
<comment type="function">
    <text evidence="7">Catalyzes the formation of 6,7-dimethyl-8-ribityllumazine by condensation of 5-amino-6-(D-ribitylamino)uracil with 3,4-dihydroxy-2-butanone 4-phosphate. This is the penultimate step in the biosynthesis of riboflavin.</text>
</comment>
<evidence type="ECO:0000256" key="4">
    <source>
        <dbReference type="ARBA" id="ARBA00022619"/>
    </source>
</evidence>
<evidence type="ECO:0000256" key="5">
    <source>
        <dbReference type="ARBA" id="ARBA00022679"/>
    </source>
</evidence>
<dbReference type="GO" id="GO:0000906">
    <property type="term" value="F:6,7-dimethyl-8-ribityllumazine synthase activity"/>
    <property type="evidence" value="ECO:0007669"/>
    <property type="project" value="UniProtKB-EC"/>
</dbReference>
<feature type="binding site" evidence="7">
    <location>
        <begin position="66"/>
        <end position="68"/>
    </location>
    <ligand>
        <name>5-amino-6-(D-ribitylamino)uracil</name>
        <dbReference type="ChEBI" id="CHEBI:15934"/>
    </ligand>
</feature>
<dbReference type="HAMAP" id="MF_00178">
    <property type="entry name" value="Lumazine_synth"/>
    <property type="match status" value="1"/>
</dbReference>
<keyword evidence="9" id="KW-1185">Reference proteome</keyword>
<name>A0ABT0SBM4_9SPHN</name>
<proteinExistence type="inferred from homology"/>
<keyword evidence="4 7" id="KW-0686">Riboflavin biosynthesis</keyword>
<dbReference type="InterPro" id="IPR002180">
    <property type="entry name" value="LS/RS"/>
</dbReference>
<comment type="catalytic activity">
    <reaction evidence="6 7">
        <text>(2S)-2-hydroxy-3-oxobutyl phosphate + 5-amino-6-(D-ribitylamino)uracil = 6,7-dimethyl-8-(1-D-ribityl)lumazine + phosphate + 2 H2O + H(+)</text>
        <dbReference type="Rhea" id="RHEA:26152"/>
        <dbReference type="ChEBI" id="CHEBI:15377"/>
        <dbReference type="ChEBI" id="CHEBI:15378"/>
        <dbReference type="ChEBI" id="CHEBI:15934"/>
        <dbReference type="ChEBI" id="CHEBI:43474"/>
        <dbReference type="ChEBI" id="CHEBI:58201"/>
        <dbReference type="ChEBI" id="CHEBI:58830"/>
        <dbReference type="EC" id="2.5.1.78"/>
    </reaction>
</comment>
<organism evidence="8 9">
    <name type="scientific">Sphingomonas brevis</name>
    <dbReference type="NCBI Taxonomy" id="2908206"/>
    <lineage>
        <taxon>Bacteria</taxon>
        <taxon>Pseudomonadati</taxon>
        <taxon>Pseudomonadota</taxon>
        <taxon>Alphaproteobacteria</taxon>
        <taxon>Sphingomonadales</taxon>
        <taxon>Sphingomonadaceae</taxon>
        <taxon>Sphingomonas</taxon>
    </lineage>
</organism>
<dbReference type="CDD" id="cd09209">
    <property type="entry name" value="Lumazine_synthase-I"/>
    <property type="match status" value="1"/>
</dbReference>
<comment type="pathway">
    <text evidence="1 7">Cofactor biosynthesis; riboflavin biosynthesis; riboflavin from 2-hydroxy-3-oxobutyl phosphate and 5-amino-6-(D-ribitylamino)uracil: step 1/2.</text>
</comment>
<comment type="similarity">
    <text evidence="2 7">Belongs to the DMRL synthase family.</text>
</comment>
<feature type="binding site" evidence="7">
    <location>
        <position position="98"/>
    </location>
    <ligand>
        <name>5-amino-6-(D-ribitylamino)uracil</name>
        <dbReference type="ChEBI" id="CHEBI:15934"/>
    </ligand>
</feature>
<feature type="binding site" evidence="7">
    <location>
        <begin position="71"/>
        <end position="72"/>
    </location>
    <ligand>
        <name>(2S)-2-hydroxy-3-oxobutyl phosphate</name>
        <dbReference type="ChEBI" id="CHEBI:58830"/>
    </ligand>
</feature>
<protein>
    <recommendedName>
        <fullName evidence="3 7">6,7-dimethyl-8-ribityllumazine synthase</fullName>
        <shortName evidence="7">DMRL synthase</shortName>
        <shortName evidence="7">LS</shortName>
        <shortName evidence="7">Lumazine synthase</shortName>
        <ecNumber evidence="3 7">2.5.1.78</ecNumber>
    </recommendedName>
</protein>
<dbReference type="PANTHER" id="PTHR21058">
    <property type="entry name" value="6,7-DIMETHYL-8-RIBITYLLUMAZINE SYNTHASE DMRL SYNTHASE LUMAZINE SYNTHASE"/>
    <property type="match status" value="1"/>
</dbReference>
<evidence type="ECO:0000256" key="2">
    <source>
        <dbReference type="ARBA" id="ARBA00007424"/>
    </source>
</evidence>
<accession>A0ABT0SBM4</accession>
<dbReference type="NCBIfam" id="TIGR00114">
    <property type="entry name" value="lumazine-synth"/>
    <property type="match status" value="1"/>
</dbReference>
<sequence length="138" mass="14381">MAHVLIAEARFYAHLNDMLLDGARAAIEAAGHSHETVTVPGALELPGAIALAAESGKYDAFVALGVVIRGETYHFEIVAGESARGLMALTMDTIAVGNGILTVENEAQAIVRADPKQANKGGGAAEAALALMELKRRF</sequence>
<feature type="binding site" evidence="7">
    <location>
        <position position="11"/>
    </location>
    <ligand>
        <name>5-amino-6-(D-ribitylamino)uracil</name>
        <dbReference type="ChEBI" id="CHEBI:15934"/>
    </ligand>
</feature>
<dbReference type="RefSeq" id="WP_249915913.1">
    <property type="nucleotide sequence ID" value="NZ_JAMGBB010000001.1"/>
</dbReference>
<dbReference type="EMBL" id="JAMGBB010000001">
    <property type="protein sequence ID" value="MCL6741532.1"/>
    <property type="molecule type" value="Genomic_DNA"/>
</dbReference>
<gene>
    <name evidence="7 8" type="primary">ribH</name>
    <name evidence="8" type="ORF">LZ518_10345</name>
</gene>
<feature type="active site" description="Proton donor" evidence="7">
    <location>
        <position position="74"/>
    </location>
</feature>